<reference evidence="12" key="1">
    <citation type="submission" date="2020-03" db="EMBL/GenBank/DDBJ databases">
        <title>The deep terrestrial virosphere.</title>
        <authorList>
            <person name="Holmfeldt K."/>
            <person name="Nilsson E."/>
            <person name="Simone D."/>
            <person name="Lopez-Fernandez M."/>
            <person name="Wu X."/>
            <person name="de Brujin I."/>
            <person name="Lundin D."/>
            <person name="Andersson A."/>
            <person name="Bertilsson S."/>
            <person name="Dopson M."/>
        </authorList>
    </citation>
    <scope>NUCLEOTIDE SEQUENCE</scope>
    <source>
        <strain evidence="12">MM415B04053</strain>
    </source>
</reference>
<dbReference type="PROSITE" id="PS51199">
    <property type="entry name" value="SF4_HELICASE"/>
    <property type="match status" value="1"/>
</dbReference>
<dbReference type="InterPro" id="IPR027417">
    <property type="entry name" value="P-loop_NTPase"/>
</dbReference>
<dbReference type="AlphaFoldDB" id="A0A6M3Y576"/>
<dbReference type="Gene3D" id="1.10.860.10">
    <property type="entry name" value="DNAb Helicase, Chain A"/>
    <property type="match status" value="1"/>
</dbReference>
<dbReference type="InterPro" id="IPR007694">
    <property type="entry name" value="DNA_helicase_DnaB-like_C"/>
</dbReference>
<dbReference type="GO" id="GO:0006260">
    <property type="term" value="P:DNA replication"/>
    <property type="evidence" value="ECO:0007669"/>
    <property type="project" value="UniProtKB-KW"/>
</dbReference>
<dbReference type="InterPro" id="IPR016136">
    <property type="entry name" value="DNA_helicase_N/primase_C"/>
</dbReference>
<evidence type="ECO:0000313" key="12">
    <source>
        <dbReference type="EMBL" id="QJI05435.1"/>
    </source>
</evidence>
<dbReference type="GO" id="GO:0005524">
    <property type="term" value="F:ATP binding"/>
    <property type="evidence" value="ECO:0007669"/>
    <property type="project" value="UniProtKB-KW"/>
</dbReference>
<dbReference type="InterPro" id="IPR007693">
    <property type="entry name" value="DNA_helicase_DnaB-like_N"/>
</dbReference>
<evidence type="ECO:0000256" key="3">
    <source>
        <dbReference type="ARBA" id="ARBA00022741"/>
    </source>
</evidence>
<dbReference type="EMBL" id="MT145200">
    <property type="protein sequence ID" value="QJI05435.1"/>
    <property type="molecule type" value="Genomic_DNA"/>
</dbReference>
<keyword evidence="4" id="KW-0378">Hydrolase</keyword>
<evidence type="ECO:0000256" key="8">
    <source>
        <dbReference type="ARBA" id="ARBA00023235"/>
    </source>
</evidence>
<keyword evidence="7" id="KW-0238">DNA-binding</keyword>
<dbReference type="SUPFAM" id="SSF52540">
    <property type="entry name" value="P-loop containing nucleoside triphosphate hydrolases"/>
    <property type="match status" value="1"/>
</dbReference>
<organism evidence="12">
    <name type="scientific">viral metagenome</name>
    <dbReference type="NCBI Taxonomy" id="1070528"/>
    <lineage>
        <taxon>unclassified sequences</taxon>
        <taxon>metagenomes</taxon>
        <taxon>organismal metagenomes</taxon>
    </lineage>
</organism>
<name>A0A6M3Y576_9ZZZZ</name>
<dbReference type="SUPFAM" id="SSF48024">
    <property type="entry name" value="N-terminal domain of DnaB helicase"/>
    <property type="match status" value="1"/>
</dbReference>
<keyword evidence="5 12" id="KW-0347">Helicase</keyword>
<dbReference type="Pfam" id="PF00772">
    <property type="entry name" value="DnaB"/>
    <property type="match status" value="1"/>
</dbReference>
<dbReference type="GO" id="GO:0016787">
    <property type="term" value="F:hydrolase activity"/>
    <property type="evidence" value="ECO:0007669"/>
    <property type="project" value="UniProtKB-KW"/>
</dbReference>
<evidence type="ECO:0000256" key="10">
    <source>
        <dbReference type="ARBA" id="ARBA00048954"/>
    </source>
</evidence>
<dbReference type="GO" id="GO:0005829">
    <property type="term" value="C:cytosol"/>
    <property type="evidence" value="ECO:0007669"/>
    <property type="project" value="TreeGrafter"/>
</dbReference>
<evidence type="ECO:0000256" key="2">
    <source>
        <dbReference type="ARBA" id="ARBA00022705"/>
    </source>
</evidence>
<dbReference type="Gene3D" id="3.40.50.300">
    <property type="entry name" value="P-loop containing nucleotide triphosphate hydrolases"/>
    <property type="match status" value="1"/>
</dbReference>
<proteinExistence type="inferred from homology"/>
<evidence type="ECO:0000256" key="9">
    <source>
        <dbReference type="ARBA" id="ARBA00044969"/>
    </source>
</evidence>
<dbReference type="PANTHER" id="PTHR30153">
    <property type="entry name" value="REPLICATIVE DNA HELICASE DNAB"/>
    <property type="match status" value="1"/>
</dbReference>
<comment type="similarity">
    <text evidence="1">Belongs to the helicase family. DnaB subfamily.</text>
</comment>
<evidence type="ECO:0000256" key="5">
    <source>
        <dbReference type="ARBA" id="ARBA00022806"/>
    </source>
</evidence>
<evidence type="ECO:0000256" key="6">
    <source>
        <dbReference type="ARBA" id="ARBA00022840"/>
    </source>
</evidence>
<gene>
    <name evidence="12" type="ORF">MM415B04053_0008</name>
</gene>
<keyword evidence="2" id="KW-0235">DNA replication</keyword>
<dbReference type="Pfam" id="PF03796">
    <property type="entry name" value="DnaB_C"/>
    <property type="match status" value="1"/>
</dbReference>
<dbReference type="GO" id="GO:0003677">
    <property type="term" value="F:DNA binding"/>
    <property type="evidence" value="ECO:0007669"/>
    <property type="project" value="UniProtKB-KW"/>
</dbReference>
<keyword evidence="6" id="KW-0067">ATP-binding</keyword>
<keyword evidence="8" id="KW-0413">Isomerase</keyword>
<dbReference type="PANTHER" id="PTHR30153:SF2">
    <property type="entry name" value="REPLICATIVE DNA HELICASE"/>
    <property type="match status" value="1"/>
</dbReference>
<protein>
    <recommendedName>
        <fullName evidence="9">DNA 5'-3' helicase</fullName>
        <ecNumber evidence="9">5.6.2.3</ecNumber>
    </recommendedName>
</protein>
<dbReference type="InterPro" id="IPR036185">
    <property type="entry name" value="DNA_heli_DnaB-like_N_sf"/>
</dbReference>
<comment type="catalytic activity">
    <reaction evidence="10">
        <text>ATP + H2O = ADP + phosphate + H(+)</text>
        <dbReference type="Rhea" id="RHEA:13065"/>
        <dbReference type="ChEBI" id="CHEBI:15377"/>
        <dbReference type="ChEBI" id="CHEBI:15378"/>
        <dbReference type="ChEBI" id="CHEBI:30616"/>
        <dbReference type="ChEBI" id="CHEBI:43474"/>
        <dbReference type="ChEBI" id="CHEBI:456216"/>
        <dbReference type="EC" id="5.6.2.3"/>
    </reaction>
</comment>
<dbReference type="GO" id="GO:0043139">
    <property type="term" value="F:5'-3' DNA helicase activity"/>
    <property type="evidence" value="ECO:0007669"/>
    <property type="project" value="UniProtKB-EC"/>
</dbReference>
<evidence type="ECO:0000256" key="7">
    <source>
        <dbReference type="ARBA" id="ARBA00023125"/>
    </source>
</evidence>
<evidence type="ECO:0000256" key="1">
    <source>
        <dbReference type="ARBA" id="ARBA00008428"/>
    </source>
</evidence>
<evidence type="ECO:0000259" key="11">
    <source>
        <dbReference type="PROSITE" id="PS51199"/>
    </source>
</evidence>
<keyword evidence="3" id="KW-0547">Nucleotide-binding</keyword>
<evidence type="ECO:0000256" key="4">
    <source>
        <dbReference type="ARBA" id="ARBA00022801"/>
    </source>
</evidence>
<feature type="domain" description="SF4 helicase" evidence="11">
    <location>
        <begin position="175"/>
        <end position="445"/>
    </location>
</feature>
<dbReference type="EC" id="5.6.2.3" evidence="9"/>
<sequence>MTDIRVPPHDLDAEEAILSGILQNPSIIKHTRMKISSSDFYRESHQLIYQSIIELNVSDVVAIKNNLESKGKLEHAGGIQYLFNLAEAYSTSAGYEHYCTVVKEMADRRKMISLCQTISGLCFDNTVPIDDALLMSRNGFADIQIRDTLHLKSTVDTSNIYTSDKMVDAYLEYIKSLKSNKFITGIDEIDKRIRGVSGGEVMFIIARAGCFKTAILQNLLQNYTQNSAWGAAFFSIEMPVASITERYHEMISGLTGREIEDIFVKSIEGYPEKTEGLNRDFKERMKGIYIIPTVVSVKDIIQYIKLIEKEYEQKVGIIGIDYIGLLDGPGKGEYEIVSTLSRQLKSMAKLLNIPVIAISQTSRKAGSGDTEISLDMGRGSGAIEETADFLLGLFKSDDAVICKILKNRKGTTGTSWVLELNKETLRLGHGAFYWESDETTKNEQW</sequence>
<accession>A0A6M3Y576</accession>